<protein>
    <submittedName>
        <fullName evidence="3">M42 glutamyl aminopeptidase</fullName>
    </submittedName>
</protein>
<organism evidence="3 4">
    <name type="scientific">Psychrobacillus insolitus</name>
    <dbReference type="NCBI Taxonomy" id="1461"/>
    <lineage>
        <taxon>Bacteria</taxon>
        <taxon>Bacillati</taxon>
        <taxon>Bacillota</taxon>
        <taxon>Bacilli</taxon>
        <taxon>Bacillales</taxon>
        <taxon>Bacillaceae</taxon>
        <taxon>Psychrobacillus</taxon>
    </lineage>
</organism>
<dbReference type="EMBL" id="QKZI01000004">
    <property type="protein sequence ID" value="PZX04622.1"/>
    <property type="molecule type" value="Genomic_DNA"/>
</dbReference>
<keyword evidence="3" id="KW-0031">Aminopeptidase</keyword>
<dbReference type="PANTHER" id="PTHR32481">
    <property type="entry name" value="AMINOPEPTIDASE"/>
    <property type="match status" value="1"/>
</dbReference>
<proteinExistence type="predicted"/>
<evidence type="ECO:0000256" key="2">
    <source>
        <dbReference type="ARBA" id="ARBA00022801"/>
    </source>
</evidence>
<reference evidence="3 4" key="1">
    <citation type="submission" date="2018-06" db="EMBL/GenBank/DDBJ databases">
        <title>Genomic Encyclopedia of Type Strains, Phase IV (KMG-IV): sequencing the most valuable type-strain genomes for metagenomic binning, comparative biology and taxonomic classification.</title>
        <authorList>
            <person name="Goeker M."/>
        </authorList>
    </citation>
    <scope>NUCLEOTIDE SEQUENCE [LARGE SCALE GENOMIC DNA]</scope>
    <source>
        <strain evidence="3 4">DSM 5</strain>
    </source>
</reference>
<comment type="caution">
    <text evidence="3">The sequence shown here is derived from an EMBL/GenBank/DDBJ whole genome shotgun (WGS) entry which is preliminary data.</text>
</comment>
<dbReference type="InterPro" id="IPR001261">
    <property type="entry name" value="ArgE/DapE_CS"/>
</dbReference>
<dbReference type="GO" id="GO:0004177">
    <property type="term" value="F:aminopeptidase activity"/>
    <property type="evidence" value="ECO:0007669"/>
    <property type="project" value="UniProtKB-KW"/>
</dbReference>
<evidence type="ECO:0000313" key="3">
    <source>
        <dbReference type="EMBL" id="PZX04622.1"/>
    </source>
</evidence>
<evidence type="ECO:0000313" key="4">
    <source>
        <dbReference type="Proteomes" id="UP000248646"/>
    </source>
</evidence>
<evidence type="ECO:0000256" key="1">
    <source>
        <dbReference type="ARBA" id="ARBA00022723"/>
    </source>
</evidence>
<sequence length="454" mass="51654">MQNKQWQSLFTRYGFQMTSTEKGFLVFRMNEANHQFLRKVLEQLDVDFYMNEKELIINSAPVTEEKFVEELKKLTNGRTEMLYFLKDLPLSKVDVYIKGIVTQLNRLECLTVMSCDGHGKRAARISFQNAKFKNQAQVLFDFIQLPYGFNEQGIFIRNSRELLPQFGETLSFITLEEAKQMYKEYTSVLSKEVFNEQLETLLNIPGASGDEGQIRKHVMNEITPYVDKLTTDNAGNVLAIKRFGDGPTILLNAHLDTVEEISPEREILKENNIWKSSEGILGADDRAGINVILAIAKSLTEKDFNGTIKYIFTVEEEIGLVGAYEVNEAFLWDINMAFVIDRRGNGDIVTSNYLGQQFCNQRFGNVTERIAKEAGMPHWKVTTGGSSDTVVWAHNEIQSINLSAGYKSEHTENEQLDVEANYGTYELVLELLASSRRLAHAAKWVRAERSMVGS</sequence>
<dbReference type="InterPro" id="IPR051464">
    <property type="entry name" value="Peptidase_M42_aminopept"/>
</dbReference>
<keyword evidence="4" id="KW-1185">Reference proteome</keyword>
<dbReference type="Pfam" id="PF05343">
    <property type="entry name" value="Peptidase_M42"/>
    <property type="match status" value="1"/>
</dbReference>
<dbReference type="AlphaFoldDB" id="A0A2W7N5A6"/>
<keyword evidence="3" id="KW-0645">Protease</keyword>
<dbReference type="GO" id="GO:0046872">
    <property type="term" value="F:metal ion binding"/>
    <property type="evidence" value="ECO:0007669"/>
    <property type="project" value="UniProtKB-KW"/>
</dbReference>
<dbReference type="Gene3D" id="3.40.630.10">
    <property type="entry name" value="Zn peptidases"/>
    <property type="match status" value="1"/>
</dbReference>
<accession>A0A2W7N5A6</accession>
<dbReference type="PROSITE" id="PS00758">
    <property type="entry name" value="ARGE_DAPE_CPG2_1"/>
    <property type="match status" value="1"/>
</dbReference>
<gene>
    <name evidence="3" type="ORF">C7437_104134</name>
</gene>
<dbReference type="PANTHER" id="PTHR32481:SF0">
    <property type="entry name" value="AMINOPEPTIDASE YPDE-RELATED"/>
    <property type="match status" value="1"/>
</dbReference>
<keyword evidence="1" id="KW-0479">Metal-binding</keyword>
<dbReference type="InterPro" id="IPR008007">
    <property type="entry name" value="Peptidase_M42"/>
</dbReference>
<name>A0A2W7N5A6_9BACI</name>
<dbReference type="RefSeq" id="WP_111439768.1">
    <property type="nucleotide sequence ID" value="NZ_QKZI01000004.1"/>
</dbReference>
<dbReference type="OrthoDB" id="8441064at2"/>
<dbReference type="SUPFAM" id="SSF53187">
    <property type="entry name" value="Zn-dependent exopeptidases"/>
    <property type="match status" value="1"/>
</dbReference>
<dbReference type="Proteomes" id="UP000248646">
    <property type="component" value="Unassembled WGS sequence"/>
</dbReference>
<keyword evidence="2" id="KW-0378">Hydrolase</keyword>